<evidence type="ECO:0000256" key="3">
    <source>
        <dbReference type="ARBA" id="ARBA00023163"/>
    </source>
</evidence>
<dbReference type="SUPFAM" id="SSF48008">
    <property type="entry name" value="GntR ligand-binding domain-like"/>
    <property type="match status" value="1"/>
</dbReference>
<evidence type="ECO:0000313" key="5">
    <source>
        <dbReference type="EMBL" id="WCZ33110.1"/>
    </source>
</evidence>
<dbReference type="InterPro" id="IPR036388">
    <property type="entry name" value="WH-like_DNA-bd_sf"/>
</dbReference>
<evidence type="ECO:0000313" key="6">
    <source>
        <dbReference type="Proteomes" id="UP001220064"/>
    </source>
</evidence>
<dbReference type="InterPro" id="IPR000524">
    <property type="entry name" value="Tscrpt_reg_HTH_GntR"/>
</dbReference>
<evidence type="ECO:0000256" key="2">
    <source>
        <dbReference type="ARBA" id="ARBA00023125"/>
    </source>
</evidence>
<keyword evidence="6" id="KW-1185">Reference proteome</keyword>
<dbReference type="SUPFAM" id="SSF46785">
    <property type="entry name" value="Winged helix' DNA-binding domain"/>
    <property type="match status" value="1"/>
</dbReference>
<reference evidence="5 6" key="1">
    <citation type="submission" date="2020-10" db="EMBL/GenBank/DDBJ databases">
        <title>Complete genome sequence of Corynebacterium massiliense DSM 45435, type strain of Corynebacterium massiliense.</title>
        <authorList>
            <person name="Busche T."/>
            <person name="Kalinowski J."/>
            <person name="Ruckert C."/>
        </authorList>
    </citation>
    <scope>NUCLEOTIDE SEQUENCE [LARGE SCALE GENOMIC DNA]</scope>
    <source>
        <strain evidence="5 6">DSM 45435</strain>
    </source>
</reference>
<dbReference type="Gene3D" id="1.20.120.530">
    <property type="entry name" value="GntR ligand-binding domain-like"/>
    <property type="match status" value="1"/>
</dbReference>
<organism evidence="5 6">
    <name type="scientific">Corynebacterium massiliense DSM 45435</name>
    <dbReference type="NCBI Taxonomy" id="1121364"/>
    <lineage>
        <taxon>Bacteria</taxon>
        <taxon>Bacillati</taxon>
        <taxon>Actinomycetota</taxon>
        <taxon>Actinomycetes</taxon>
        <taxon>Mycobacteriales</taxon>
        <taxon>Corynebacteriaceae</taxon>
        <taxon>Corynebacterium</taxon>
    </lineage>
</organism>
<dbReference type="RefSeq" id="WP_022863797.1">
    <property type="nucleotide sequence ID" value="NZ_ATVG01000018.1"/>
</dbReference>
<proteinExistence type="predicted"/>
<evidence type="ECO:0000256" key="1">
    <source>
        <dbReference type="ARBA" id="ARBA00023015"/>
    </source>
</evidence>
<dbReference type="InterPro" id="IPR011711">
    <property type="entry name" value="GntR_C"/>
</dbReference>
<dbReference type="Gene3D" id="1.10.10.10">
    <property type="entry name" value="Winged helix-like DNA-binding domain superfamily/Winged helix DNA-binding domain"/>
    <property type="match status" value="1"/>
</dbReference>
<dbReference type="SMART" id="SM00895">
    <property type="entry name" value="FCD"/>
    <property type="match status" value="1"/>
</dbReference>
<dbReference type="Proteomes" id="UP001220064">
    <property type="component" value="Chromosome"/>
</dbReference>
<protein>
    <submittedName>
        <fullName evidence="5">Transcriptional regulator NanR</fullName>
    </submittedName>
</protein>
<dbReference type="PANTHER" id="PTHR43537">
    <property type="entry name" value="TRANSCRIPTIONAL REGULATOR, GNTR FAMILY"/>
    <property type="match status" value="1"/>
</dbReference>
<dbReference type="Pfam" id="PF07729">
    <property type="entry name" value="FCD"/>
    <property type="match status" value="1"/>
</dbReference>
<name>A0ABY7U8U6_9CORY</name>
<dbReference type="PANTHER" id="PTHR43537:SF44">
    <property type="entry name" value="GNTR FAMILY REGULATORY PROTEIN"/>
    <property type="match status" value="1"/>
</dbReference>
<evidence type="ECO:0000259" key="4">
    <source>
        <dbReference type="SMART" id="SM00895"/>
    </source>
</evidence>
<keyword evidence="2" id="KW-0238">DNA-binding</keyword>
<keyword evidence="3" id="KW-0804">Transcription</keyword>
<sequence length="224" mass="24202">MNDILDSLGAAIAAGDLPAGETFTLGDISSRWQTSRTVAREVMRALEQLGMVSAARRTGMTVLPQERWQVFHSKVISWRLQAEKSRAAQLSSLNQVRLGIEPIAARAAAEHATAAERAELIRLSNRLMSLAAHPSQRVGEELETDLEFHASVLRASHNEMFAALAPSLLAILKGKSIYGSRKRDPVAGTASVHAELARAIDKGACDAAEELARRILDTNRAGDS</sequence>
<dbReference type="Pfam" id="PF00392">
    <property type="entry name" value="GntR"/>
    <property type="match status" value="1"/>
</dbReference>
<dbReference type="InterPro" id="IPR008920">
    <property type="entry name" value="TF_FadR/GntR_C"/>
</dbReference>
<accession>A0ABY7U8U6</accession>
<gene>
    <name evidence="5" type="ORF">CMASS_08430</name>
</gene>
<dbReference type="InterPro" id="IPR036390">
    <property type="entry name" value="WH_DNA-bd_sf"/>
</dbReference>
<keyword evidence="1" id="KW-0805">Transcription regulation</keyword>
<feature type="domain" description="GntR C-terminal" evidence="4">
    <location>
        <begin position="92"/>
        <end position="218"/>
    </location>
</feature>
<dbReference type="EMBL" id="CP063189">
    <property type="protein sequence ID" value="WCZ33110.1"/>
    <property type="molecule type" value="Genomic_DNA"/>
</dbReference>